<dbReference type="AlphaFoldDB" id="A0A1Y2AU57"/>
<keyword evidence="2" id="KW-0677">Repeat</keyword>
<dbReference type="InterPro" id="IPR037104">
    <property type="entry name" value="Annexin_sf"/>
</dbReference>
<sequence>MSDNFSNAFEGENDVQESDNLSNAFEDENDVQASDNLSNVLEDENNVQTSDNLSNTFENENDVQESDNLSNALEDENDVQASDNLSNALEDENDVQASDNLSNTFENENDVQESDNLSNAVEDENDVQASDNLSNAVEDENDVQASDNLSNTLEVENDVQALDNLSTTSQVKNDVKSSDSLLTAFEVENDVKAIRNATRGAGTDFQVLIDILGGRTPQQMVQIINGYKKAYEISLIDSLNKELILGNFGYLCSALAIPILEYDVICLHEALYRLIGANDSVLIEILVGRTEKDISIIKAGYYAKYTKELEEDIKEHIHGDLKTLFLAILAKKEHNEEFNCEEDVEVLYQAGEGKRWGHKKVDFIKILTQRTDKQLNKIFYEYEKKYEKPFLSVIRNKFHGHFQVALANIAKSAMNRIQLIAELFENAVYGIDTKHTKLIRLVVRHRYPPLMKLIKEAYLNLYGITLEERITSELEIFDIYKMKLL</sequence>
<dbReference type="STRING" id="1754190.A0A1Y2AU57"/>
<dbReference type="GO" id="GO:0005886">
    <property type="term" value="C:plasma membrane"/>
    <property type="evidence" value="ECO:0007669"/>
    <property type="project" value="TreeGrafter"/>
</dbReference>
<name>A0A1Y2AU57_9FUNG</name>
<proteinExistence type="inferred from homology"/>
<dbReference type="SUPFAM" id="SSF47874">
    <property type="entry name" value="Annexin"/>
    <property type="match status" value="1"/>
</dbReference>
<feature type="compositionally biased region" description="Polar residues" evidence="4">
    <location>
        <begin position="46"/>
        <end position="58"/>
    </location>
</feature>
<organism evidence="5 6">
    <name type="scientific">Neocallimastix californiae</name>
    <dbReference type="NCBI Taxonomy" id="1754190"/>
    <lineage>
        <taxon>Eukaryota</taxon>
        <taxon>Fungi</taxon>
        <taxon>Fungi incertae sedis</taxon>
        <taxon>Chytridiomycota</taxon>
        <taxon>Chytridiomycota incertae sedis</taxon>
        <taxon>Neocallimastigomycetes</taxon>
        <taxon>Neocallimastigales</taxon>
        <taxon>Neocallimastigaceae</taxon>
        <taxon>Neocallimastix</taxon>
    </lineage>
</organism>
<evidence type="ECO:0000313" key="5">
    <source>
        <dbReference type="EMBL" id="ORY26089.1"/>
    </source>
</evidence>
<dbReference type="GO" id="GO:0012506">
    <property type="term" value="C:vesicle membrane"/>
    <property type="evidence" value="ECO:0007669"/>
    <property type="project" value="TreeGrafter"/>
</dbReference>
<dbReference type="EMBL" id="MCOG01000205">
    <property type="protein sequence ID" value="ORY26089.1"/>
    <property type="molecule type" value="Genomic_DNA"/>
</dbReference>
<keyword evidence="6" id="KW-1185">Reference proteome</keyword>
<dbReference type="PANTHER" id="PTHR10502">
    <property type="entry name" value="ANNEXIN"/>
    <property type="match status" value="1"/>
</dbReference>
<protein>
    <submittedName>
        <fullName evidence="5">Annexin</fullName>
    </submittedName>
</protein>
<evidence type="ECO:0000256" key="3">
    <source>
        <dbReference type="ARBA" id="ARBA00023216"/>
    </source>
</evidence>
<keyword evidence="3" id="KW-0041">Annexin</keyword>
<dbReference type="PROSITE" id="PS51897">
    <property type="entry name" value="ANNEXIN_2"/>
    <property type="match status" value="3"/>
</dbReference>
<accession>A0A1Y2AU57</accession>
<dbReference type="Proteomes" id="UP000193920">
    <property type="component" value="Unassembled WGS sequence"/>
</dbReference>
<dbReference type="InterPro" id="IPR001464">
    <property type="entry name" value="Annexin"/>
</dbReference>
<feature type="region of interest" description="Disordered" evidence="4">
    <location>
        <begin position="1"/>
        <end position="67"/>
    </location>
</feature>
<dbReference type="GO" id="GO:0005544">
    <property type="term" value="F:calcium-dependent phospholipid binding"/>
    <property type="evidence" value="ECO:0007669"/>
    <property type="project" value="InterPro"/>
</dbReference>
<comment type="similarity">
    <text evidence="1">Belongs to the annexin family.</text>
</comment>
<evidence type="ECO:0000313" key="6">
    <source>
        <dbReference type="Proteomes" id="UP000193920"/>
    </source>
</evidence>
<reference evidence="5 6" key="1">
    <citation type="submission" date="2016-08" db="EMBL/GenBank/DDBJ databases">
        <title>A Parts List for Fungal Cellulosomes Revealed by Comparative Genomics.</title>
        <authorList>
            <consortium name="DOE Joint Genome Institute"/>
            <person name="Haitjema C.H."/>
            <person name="Gilmore S.P."/>
            <person name="Henske J.K."/>
            <person name="Solomon K.V."/>
            <person name="De Groot R."/>
            <person name="Kuo A."/>
            <person name="Mondo S.J."/>
            <person name="Salamov A.A."/>
            <person name="Labutti K."/>
            <person name="Zhao Z."/>
            <person name="Chiniquy J."/>
            <person name="Barry K."/>
            <person name="Brewer H.M."/>
            <person name="Purvine S.O."/>
            <person name="Wright A.T."/>
            <person name="Boxma B."/>
            <person name="Van Alen T."/>
            <person name="Hackstein J.H."/>
            <person name="Baker S.E."/>
            <person name="Grigoriev I.V."/>
            <person name="O'Malley M.A."/>
        </authorList>
    </citation>
    <scope>NUCLEOTIDE SEQUENCE [LARGE SCALE GENOMIC DNA]</scope>
    <source>
        <strain evidence="5 6">G1</strain>
    </source>
</reference>
<evidence type="ECO:0000256" key="4">
    <source>
        <dbReference type="SAM" id="MobiDB-lite"/>
    </source>
</evidence>
<dbReference type="PRINTS" id="PR00196">
    <property type="entry name" value="ANNEXIN"/>
</dbReference>
<gene>
    <name evidence="5" type="ORF">LY90DRAFT_674656</name>
</gene>
<dbReference type="SMART" id="SM00335">
    <property type="entry name" value="ANX"/>
    <property type="match status" value="4"/>
</dbReference>
<dbReference type="GO" id="GO:0005737">
    <property type="term" value="C:cytoplasm"/>
    <property type="evidence" value="ECO:0007669"/>
    <property type="project" value="TreeGrafter"/>
</dbReference>
<comment type="caution">
    <text evidence="5">The sequence shown here is derived from an EMBL/GenBank/DDBJ whole genome shotgun (WGS) entry which is preliminary data.</text>
</comment>
<dbReference type="GO" id="GO:0001786">
    <property type="term" value="F:phosphatidylserine binding"/>
    <property type="evidence" value="ECO:0007669"/>
    <property type="project" value="TreeGrafter"/>
</dbReference>
<dbReference type="GO" id="GO:0005634">
    <property type="term" value="C:nucleus"/>
    <property type="evidence" value="ECO:0007669"/>
    <property type="project" value="TreeGrafter"/>
</dbReference>
<dbReference type="PANTHER" id="PTHR10502:SF102">
    <property type="entry name" value="ANNEXIN B11"/>
    <property type="match status" value="1"/>
</dbReference>
<dbReference type="InterPro" id="IPR018502">
    <property type="entry name" value="Annexin_repeat"/>
</dbReference>
<dbReference type="GO" id="GO:0005509">
    <property type="term" value="F:calcium ion binding"/>
    <property type="evidence" value="ECO:0007669"/>
    <property type="project" value="InterPro"/>
</dbReference>
<evidence type="ECO:0000256" key="1">
    <source>
        <dbReference type="ARBA" id="ARBA00007831"/>
    </source>
</evidence>
<dbReference type="Pfam" id="PF00191">
    <property type="entry name" value="Annexin"/>
    <property type="match status" value="3"/>
</dbReference>
<feature type="region of interest" description="Disordered" evidence="4">
    <location>
        <begin position="105"/>
        <end position="129"/>
    </location>
</feature>
<dbReference type="OrthoDB" id="37886at2759"/>
<dbReference type="Gene3D" id="1.10.220.10">
    <property type="entry name" value="Annexin"/>
    <property type="match status" value="4"/>
</dbReference>
<evidence type="ECO:0000256" key="2">
    <source>
        <dbReference type="ARBA" id="ARBA00022737"/>
    </source>
</evidence>